<dbReference type="GO" id="GO:0043709">
    <property type="term" value="P:cell adhesion involved in single-species biofilm formation"/>
    <property type="evidence" value="ECO:0007669"/>
    <property type="project" value="TreeGrafter"/>
</dbReference>
<accession>A0AAW4VTH5</accession>
<dbReference type="SMART" id="SM00267">
    <property type="entry name" value="GGDEF"/>
    <property type="match status" value="1"/>
</dbReference>
<comment type="caution">
    <text evidence="2">The sequence shown here is derived from an EMBL/GenBank/DDBJ whole genome shotgun (WGS) entry which is preliminary data.</text>
</comment>
<dbReference type="CDD" id="cd01949">
    <property type="entry name" value="GGDEF"/>
    <property type="match status" value="1"/>
</dbReference>
<dbReference type="Proteomes" id="UP001198439">
    <property type="component" value="Unassembled WGS sequence"/>
</dbReference>
<protein>
    <submittedName>
        <fullName evidence="2">GGDEF domain-containing protein</fullName>
    </submittedName>
</protein>
<dbReference type="RefSeq" id="WP_227279559.1">
    <property type="nucleotide sequence ID" value="NZ_JAJDKR010000015.1"/>
</dbReference>
<organism evidence="2 3">
    <name type="scientific">Faecalibacillus faecis</name>
    <dbReference type="NCBI Taxonomy" id="1982628"/>
    <lineage>
        <taxon>Bacteria</taxon>
        <taxon>Bacillati</taxon>
        <taxon>Bacillota</taxon>
        <taxon>Erysipelotrichia</taxon>
        <taxon>Erysipelotrichales</taxon>
        <taxon>Coprobacillaceae</taxon>
        <taxon>Faecalibacillus</taxon>
    </lineage>
</organism>
<proteinExistence type="predicted"/>
<evidence type="ECO:0000259" key="1">
    <source>
        <dbReference type="PROSITE" id="PS50887"/>
    </source>
</evidence>
<evidence type="ECO:0000313" key="2">
    <source>
        <dbReference type="EMBL" id="MCB8610273.1"/>
    </source>
</evidence>
<dbReference type="Pfam" id="PF00990">
    <property type="entry name" value="GGDEF"/>
    <property type="match status" value="1"/>
</dbReference>
<reference evidence="2" key="1">
    <citation type="submission" date="2021-10" db="EMBL/GenBank/DDBJ databases">
        <title>Collection of gut derived symbiotic bacterial strains cultured from healthy donors.</title>
        <authorList>
            <person name="Lin H."/>
            <person name="Littmann E."/>
            <person name="Kohout C."/>
            <person name="Pamer E.G."/>
        </authorList>
    </citation>
    <scope>NUCLEOTIDE SEQUENCE</scope>
    <source>
        <strain evidence="2">DFI.4.48</strain>
    </source>
</reference>
<dbReference type="PANTHER" id="PTHR45138">
    <property type="entry name" value="REGULATORY COMPONENTS OF SENSORY TRANSDUCTION SYSTEM"/>
    <property type="match status" value="1"/>
</dbReference>
<dbReference type="EMBL" id="JAJDKZ010000015">
    <property type="protein sequence ID" value="MCB8610273.1"/>
    <property type="molecule type" value="Genomic_DNA"/>
</dbReference>
<dbReference type="PANTHER" id="PTHR45138:SF6">
    <property type="entry name" value="DIGUANYLATE CYCLASE DGCN"/>
    <property type="match status" value="1"/>
</dbReference>
<gene>
    <name evidence="2" type="ORF">LJD69_06670</name>
</gene>
<dbReference type="NCBIfam" id="TIGR00254">
    <property type="entry name" value="GGDEF"/>
    <property type="match status" value="1"/>
</dbReference>
<feature type="domain" description="GGDEF" evidence="1">
    <location>
        <begin position="38"/>
        <end position="165"/>
    </location>
</feature>
<dbReference type="SUPFAM" id="SSF55073">
    <property type="entry name" value="Nucleotide cyclase"/>
    <property type="match status" value="1"/>
</dbReference>
<dbReference type="GO" id="GO:0005886">
    <property type="term" value="C:plasma membrane"/>
    <property type="evidence" value="ECO:0007669"/>
    <property type="project" value="TreeGrafter"/>
</dbReference>
<dbReference type="InterPro" id="IPR029787">
    <property type="entry name" value="Nucleotide_cyclase"/>
</dbReference>
<dbReference type="InterPro" id="IPR043128">
    <property type="entry name" value="Rev_trsase/Diguanyl_cyclase"/>
</dbReference>
<dbReference type="InterPro" id="IPR050469">
    <property type="entry name" value="Diguanylate_Cyclase"/>
</dbReference>
<sequence length="165" mass="19429">MRLEKELEELSFTDKLTGLYNRNYMEVRSKNYVRKDDFPTSLIMIDCNYLKEVNDHLGHEYGDLLLQRITNSIQETISKESIAIRVGGDEFLILCPHHDHQQAEKLIEQLQESFHSKTDNILKLDAAFGYYTAMDDTLPFKEAFHVADKNMYAHKKIIHQQRNHK</sequence>
<dbReference type="GO" id="GO:0052621">
    <property type="term" value="F:diguanylate cyclase activity"/>
    <property type="evidence" value="ECO:0007669"/>
    <property type="project" value="TreeGrafter"/>
</dbReference>
<dbReference type="PROSITE" id="PS50887">
    <property type="entry name" value="GGDEF"/>
    <property type="match status" value="1"/>
</dbReference>
<dbReference type="AlphaFoldDB" id="A0AAW4VTH5"/>
<evidence type="ECO:0000313" key="3">
    <source>
        <dbReference type="Proteomes" id="UP001198439"/>
    </source>
</evidence>
<dbReference type="GO" id="GO:1902201">
    <property type="term" value="P:negative regulation of bacterial-type flagellum-dependent cell motility"/>
    <property type="evidence" value="ECO:0007669"/>
    <property type="project" value="TreeGrafter"/>
</dbReference>
<dbReference type="InterPro" id="IPR000160">
    <property type="entry name" value="GGDEF_dom"/>
</dbReference>
<name>A0AAW4VTH5_9FIRM</name>
<dbReference type="Gene3D" id="3.30.70.270">
    <property type="match status" value="1"/>
</dbReference>